<reference evidence="3 4" key="1">
    <citation type="journal article" date="2024" name="BMC Biol.">
        <title>Comparative genomics of Ascetosporea gives new insight into the evolutionary basis for animal parasitism in Rhizaria.</title>
        <authorList>
            <person name="Hiltunen Thoren M."/>
            <person name="Onut-Brannstrom I."/>
            <person name="Alfjorden A."/>
            <person name="Peckova H."/>
            <person name="Swords F."/>
            <person name="Hooper C."/>
            <person name="Holzer A.S."/>
            <person name="Bass D."/>
            <person name="Burki F."/>
        </authorList>
    </citation>
    <scope>NUCLEOTIDE SEQUENCE [LARGE SCALE GENOMIC DNA]</scope>
    <source>
        <strain evidence="3">20-A016</strain>
    </source>
</reference>
<dbReference type="PROSITE" id="PS51885">
    <property type="entry name" value="NEPRILYSIN"/>
    <property type="match status" value="1"/>
</dbReference>
<proteinExistence type="inferred from homology"/>
<dbReference type="InterPro" id="IPR018497">
    <property type="entry name" value="Peptidase_M13_C"/>
</dbReference>
<evidence type="ECO:0000256" key="1">
    <source>
        <dbReference type="ARBA" id="ARBA00007357"/>
    </source>
</evidence>
<dbReference type="EMBL" id="JBDODL010001108">
    <property type="protein sequence ID" value="MES1921144.1"/>
    <property type="molecule type" value="Genomic_DNA"/>
</dbReference>
<name>A0ABV2ANR0_9EUKA</name>
<dbReference type="GO" id="GO:0004222">
    <property type="term" value="F:metalloendopeptidase activity"/>
    <property type="evidence" value="ECO:0007669"/>
    <property type="project" value="UniProtKB-EC"/>
</dbReference>
<sequence length="298" mass="34131">MIESIKNFDWMGNNTKKQTIEKIKTIKSVIGISKDDKNDEFLNKFYADIKIGSTFIETLMEAKSFNTKLMFRSLFLKHGVDDMLAHTLTNEANASYDLRFNMMNMNPGIFRLPFFAKNATDVELFGQLGYIVSHEFTHALGPNGMRFDKEGNFNKKNEDGSLENYNKKIEAVHEKVDRICAKTVRNKKTGEKENFTPVFANVAGEIMADLGGVNYSFKAFVLHRGGNVTRSERIKFFKSTALLFCQKESDEKLLKSASGILHPPEYCRVNVISHTRLFEGINRCRRKNSDLTIEMWSD</sequence>
<comment type="caution">
    <text evidence="3">The sequence shown here is derived from an EMBL/GenBank/DDBJ whole genome shotgun (WGS) entry which is preliminary data.</text>
</comment>
<dbReference type="Gene3D" id="3.40.390.10">
    <property type="entry name" value="Collagenase (Catalytic Domain)"/>
    <property type="match status" value="1"/>
</dbReference>
<gene>
    <name evidence="3" type="primary">ECE2</name>
    <name evidence="3" type="ORF">MHBO_002720</name>
</gene>
<comment type="similarity">
    <text evidence="1">Belongs to the peptidase M13 family.</text>
</comment>
<evidence type="ECO:0000313" key="4">
    <source>
        <dbReference type="Proteomes" id="UP001439008"/>
    </source>
</evidence>
<dbReference type="SUPFAM" id="SSF55486">
    <property type="entry name" value="Metalloproteases ('zincins'), catalytic domain"/>
    <property type="match status" value="1"/>
</dbReference>
<dbReference type="Proteomes" id="UP001439008">
    <property type="component" value="Unassembled WGS sequence"/>
</dbReference>
<dbReference type="Pfam" id="PF01431">
    <property type="entry name" value="Peptidase_M13"/>
    <property type="match status" value="1"/>
</dbReference>
<protein>
    <submittedName>
        <fullName evidence="3">Endothelin-converting enzyme 2</fullName>
        <ecNumber evidence="3">3.4.24.71</ecNumber>
    </submittedName>
</protein>
<evidence type="ECO:0000259" key="2">
    <source>
        <dbReference type="Pfam" id="PF01431"/>
    </source>
</evidence>
<feature type="domain" description="Peptidase M13 C-terminal" evidence="2">
    <location>
        <begin position="93"/>
        <end position="275"/>
    </location>
</feature>
<evidence type="ECO:0000313" key="3">
    <source>
        <dbReference type="EMBL" id="MES1921144.1"/>
    </source>
</evidence>
<dbReference type="Gene3D" id="1.10.1380.10">
    <property type="entry name" value="Neutral endopeptidase , domain2"/>
    <property type="match status" value="1"/>
</dbReference>
<dbReference type="InterPro" id="IPR000718">
    <property type="entry name" value="Peptidase_M13"/>
</dbReference>
<dbReference type="InterPro" id="IPR042089">
    <property type="entry name" value="Peptidase_M13_dom_2"/>
</dbReference>
<keyword evidence="4" id="KW-1185">Reference proteome</keyword>
<keyword evidence="3" id="KW-0378">Hydrolase</keyword>
<dbReference type="EC" id="3.4.24.71" evidence="3"/>
<accession>A0ABV2ANR0</accession>
<dbReference type="PANTHER" id="PTHR11733:SF167">
    <property type="entry name" value="FI17812P1-RELATED"/>
    <property type="match status" value="1"/>
</dbReference>
<organism evidence="3 4">
    <name type="scientific">Bonamia ostreae</name>
    <dbReference type="NCBI Taxonomy" id="126728"/>
    <lineage>
        <taxon>Eukaryota</taxon>
        <taxon>Sar</taxon>
        <taxon>Rhizaria</taxon>
        <taxon>Endomyxa</taxon>
        <taxon>Ascetosporea</taxon>
        <taxon>Haplosporida</taxon>
        <taxon>Bonamia</taxon>
    </lineage>
</organism>
<dbReference type="InterPro" id="IPR024079">
    <property type="entry name" value="MetalloPept_cat_dom_sf"/>
</dbReference>
<dbReference type="PANTHER" id="PTHR11733">
    <property type="entry name" value="ZINC METALLOPROTEASE FAMILY M13 NEPRILYSIN-RELATED"/>
    <property type="match status" value="1"/>
</dbReference>